<gene>
    <name evidence="8" type="ORF">EYB31_23505</name>
</gene>
<dbReference type="PROSITE" id="PS51900">
    <property type="entry name" value="CB"/>
    <property type="match status" value="1"/>
</dbReference>
<dbReference type="CDD" id="cd00397">
    <property type="entry name" value="DNA_BRE_C"/>
    <property type="match status" value="1"/>
</dbReference>
<dbReference type="InterPro" id="IPR011010">
    <property type="entry name" value="DNA_brk_join_enz"/>
</dbReference>
<dbReference type="GO" id="GO:0015074">
    <property type="term" value="P:DNA integration"/>
    <property type="evidence" value="ECO:0007669"/>
    <property type="project" value="UniProtKB-KW"/>
</dbReference>
<evidence type="ECO:0000259" key="7">
    <source>
        <dbReference type="PROSITE" id="PS51900"/>
    </source>
</evidence>
<evidence type="ECO:0000256" key="3">
    <source>
        <dbReference type="ARBA" id="ARBA00023125"/>
    </source>
</evidence>
<feature type="domain" description="Core-binding (CB)" evidence="7">
    <location>
        <begin position="8"/>
        <end position="94"/>
    </location>
</feature>
<dbReference type="Pfam" id="PF00589">
    <property type="entry name" value="Phage_integrase"/>
    <property type="match status" value="1"/>
</dbReference>
<dbReference type="AlphaFoldDB" id="A0A4Q9DQ95"/>
<dbReference type="PROSITE" id="PS51898">
    <property type="entry name" value="TYR_RECOMBINASE"/>
    <property type="match status" value="1"/>
</dbReference>
<comment type="similarity">
    <text evidence="1">Belongs to the 'phage' integrase family.</text>
</comment>
<dbReference type="Pfam" id="PF02899">
    <property type="entry name" value="Phage_int_SAM_1"/>
    <property type="match status" value="1"/>
</dbReference>
<dbReference type="PANTHER" id="PTHR30349">
    <property type="entry name" value="PHAGE INTEGRASE-RELATED"/>
    <property type="match status" value="1"/>
</dbReference>
<protein>
    <submittedName>
        <fullName evidence="8">Recombinase XerC</fullName>
    </submittedName>
</protein>
<sequence>METHQESYTDDQIIEMFLSICSRSQYTIRNYKLAIDRFRKFISFKPLTAVTWQEIEVYKIGLMRGFCSPQKKPLSSATVASFIAPLRSLYRWGSDPNIGLFSLNPTSCVRLPAIAINSKHHYLTKEEVGRLLNHLRTQNLRDYLIALTFVLTGLRVSELARIEWDHFIKDASGSSILLLVPDGKGGKQRTIKLPQLLWEHYQKYAQMQKYKGENQRLFDLSARQIERIIQKASIQCNLGKNLTPHWLRHTNATLALLNGATLQQVQENLGHSHINTTQRYLHTVEQMKKAAPDFVHEGLNEYL</sequence>
<dbReference type="GO" id="GO:0003677">
    <property type="term" value="F:DNA binding"/>
    <property type="evidence" value="ECO:0007669"/>
    <property type="project" value="UniProtKB-UniRule"/>
</dbReference>
<proteinExistence type="inferred from homology"/>
<dbReference type="InterPro" id="IPR010998">
    <property type="entry name" value="Integrase_recombinase_N"/>
</dbReference>
<evidence type="ECO:0000313" key="8">
    <source>
        <dbReference type="EMBL" id="TBL75415.1"/>
    </source>
</evidence>
<dbReference type="Proteomes" id="UP000293142">
    <property type="component" value="Unassembled WGS sequence"/>
</dbReference>
<keyword evidence="2" id="KW-0229">DNA integration</keyword>
<organism evidence="8 9">
    <name type="scientific">Paenibacillus thalictri</name>
    <dbReference type="NCBI Taxonomy" id="2527873"/>
    <lineage>
        <taxon>Bacteria</taxon>
        <taxon>Bacillati</taxon>
        <taxon>Bacillota</taxon>
        <taxon>Bacilli</taxon>
        <taxon>Bacillales</taxon>
        <taxon>Paenibacillaceae</taxon>
        <taxon>Paenibacillus</taxon>
    </lineage>
</organism>
<evidence type="ECO:0000256" key="2">
    <source>
        <dbReference type="ARBA" id="ARBA00022908"/>
    </source>
</evidence>
<keyword evidence="4" id="KW-0233">DNA recombination</keyword>
<dbReference type="Gene3D" id="1.10.150.130">
    <property type="match status" value="1"/>
</dbReference>
<dbReference type="PANTHER" id="PTHR30349:SF64">
    <property type="entry name" value="PROPHAGE INTEGRASE INTD-RELATED"/>
    <property type="match status" value="1"/>
</dbReference>
<evidence type="ECO:0000313" key="9">
    <source>
        <dbReference type="Proteomes" id="UP000293142"/>
    </source>
</evidence>
<comment type="caution">
    <text evidence="8">The sequence shown here is derived from an EMBL/GenBank/DDBJ whole genome shotgun (WGS) entry which is preliminary data.</text>
</comment>
<evidence type="ECO:0000256" key="1">
    <source>
        <dbReference type="ARBA" id="ARBA00008857"/>
    </source>
</evidence>
<dbReference type="OrthoDB" id="283809at2"/>
<dbReference type="InterPro" id="IPR004107">
    <property type="entry name" value="Integrase_SAM-like_N"/>
</dbReference>
<dbReference type="Gene3D" id="1.10.443.10">
    <property type="entry name" value="Intergrase catalytic core"/>
    <property type="match status" value="1"/>
</dbReference>
<dbReference type="InterPro" id="IPR044068">
    <property type="entry name" value="CB"/>
</dbReference>
<reference evidence="8 9" key="1">
    <citation type="submission" date="2019-02" db="EMBL/GenBank/DDBJ databases">
        <title>Paenibacillus sp. nov., isolated from surface-sterilized tissue of Thalictrum simplex L.</title>
        <authorList>
            <person name="Tuo L."/>
        </authorList>
    </citation>
    <scope>NUCLEOTIDE SEQUENCE [LARGE SCALE GENOMIC DNA]</scope>
    <source>
        <strain evidence="8 9">N2SHLJ1</strain>
    </source>
</reference>
<dbReference type="InterPro" id="IPR002104">
    <property type="entry name" value="Integrase_catalytic"/>
</dbReference>
<evidence type="ECO:0000259" key="6">
    <source>
        <dbReference type="PROSITE" id="PS51898"/>
    </source>
</evidence>
<accession>A0A4Q9DQ95</accession>
<keyword evidence="3 5" id="KW-0238">DNA-binding</keyword>
<dbReference type="GO" id="GO:0006310">
    <property type="term" value="P:DNA recombination"/>
    <property type="evidence" value="ECO:0007669"/>
    <property type="project" value="UniProtKB-KW"/>
</dbReference>
<evidence type="ECO:0000256" key="5">
    <source>
        <dbReference type="PROSITE-ProRule" id="PRU01248"/>
    </source>
</evidence>
<feature type="domain" description="Tyr recombinase" evidence="6">
    <location>
        <begin position="118"/>
        <end position="293"/>
    </location>
</feature>
<keyword evidence="9" id="KW-1185">Reference proteome</keyword>
<dbReference type="SUPFAM" id="SSF56349">
    <property type="entry name" value="DNA breaking-rejoining enzymes"/>
    <property type="match status" value="1"/>
</dbReference>
<dbReference type="InterPro" id="IPR013762">
    <property type="entry name" value="Integrase-like_cat_sf"/>
</dbReference>
<evidence type="ECO:0000256" key="4">
    <source>
        <dbReference type="ARBA" id="ARBA00023172"/>
    </source>
</evidence>
<dbReference type="InterPro" id="IPR050090">
    <property type="entry name" value="Tyrosine_recombinase_XerCD"/>
</dbReference>
<dbReference type="EMBL" id="SIRE01000017">
    <property type="protein sequence ID" value="TBL75415.1"/>
    <property type="molecule type" value="Genomic_DNA"/>
</dbReference>
<name>A0A4Q9DQ95_9BACL</name>